<dbReference type="EMBL" id="CP073633">
    <property type="protein sequence ID" value="WHQ68036.1"/>
    <property type="molecule type" value="Genomic_DNA"/>
</dbReference>
<sequence>MTRAALKPPPAADLYDRDFYAWTQAQAELLRAGRFDELDLRNLIDEVASVGGSEKREIESRLDILLAHLLKWKFQPGARTSSWQATLREQRMRIGRVLKSSPSLKRYPAEVFSECYLSARLEAAKETGIDFSLFPEKPPFTVEQALDPNYFPKEPGLLDQS</sequence>
<gene>
    <name evidence="1" type="ORF">KEC54_16770</name>
</gene>
<dbReference type="PANTHER" id="PTHR34235">
    <property type="entry name" value="SLR1203 PROTEIN-RELATED"/>
    <property type="match status" value="1"/>
</dbReference>
<evidence type="ECO:0000313" key="2">
    <source>
        <dbReference type="Proteomes" id="UP001223720"/>
    </source>
</evidence>
<dbReference type="Gene3D" id="1.20.1220.20">
    <property type="entry name" value="Uncharcterised protein PF01724"/>
    <property type="match status" value="1"/>
</dbReference>
<organism evidence="1 2">
    <name type="scientific">Methylorubrum extorquens</name>
    <name type="common">Methylobacterium dichloromethanicum</name>
    <name type="synonym">Methylobacterium extorquens</name>
    <dbReference type="NCBI Taxonomy" id="408"/>
    <lineage>
        <taxon>Bacteria</taxon>
        <taxon>Pseudomonadati</taxon>
        <taxon>Pseudomonadota</taxon>
        <taxon>Alphaproteobacteria</taxon>
        <taxon>Hyphomicrobiales</taxon>
        <taxon>Methylobacteriaceae</taxon>
        <taxon>Methylorubrum</taxon>
    </lineage>
</organism>
<accession>A0AAX3WC09</accession>
<dbReference type="Proteomes" id="UP001223720">
    <property type="component" value="Chromosome"/>
</dbReference>
<dbReference type="Pfam" id="PF01724">
    <property type="entry name" value="DUF29"/>
    <property type="match status" value="1"/>
</dbReference>
<name>A0AAX3WC09_METEX</name>
<reference evidence="1" key="1">
    <citation type="journal article" date="2022" name="Biotechnol. Bioprocess Eng.">
        <title>Pan-genome Analysis Reveals Comparative Genomic Features of Central Metabolic Pathways in Methylorubrum extorquens.</title>
        <authorList>
            <person name="Lee G.M."/>
            <person name="Scott-Nevros Z.K."/>
            <person name="Lee S.-M."/>
            <person name="Kim D."/>
        </authorList>
    </citation>
    <scope>NUCLEOTIDE SEQUENCE</scope>
    <source>
        <strain evidence="1">ATCC 55366</strain>
    </source>
</reference>
<dbReference type="AlphaFoldDB" id="A0AAX3WC09"/>
<dbReference type="RefSeq" id="WP_056118291.1">
    <property type="nucleotide sequence ID" value="NZ_CP073633.1"/>
</dbReference>
<proteinExistence type="predicted"/>
<protein>
    <submittedName>
        <fullName evidence="1">DUF29 domain-containing protein</fullName>
    </submittedName>
</protein>
<evidence type="ECO:0000313" key="1">
    <source>
        <dbReference type="EMBL" id="WHQ68036.1"/>
    </source>
</evidence>
<dbReference type="InterPro" id="IPR002636">
    <property type="entry name" value="DUF29"/>
</dbReference>